<dbReference type="EMBL" id="LJSN01000003">
    <property type="protein sequence ID" value="PNE37198.1"/>
    <property type="molecule type" value="Genomic_DNA"/>
</dbReference>
<dbReference type="Proteomes" id="UP000236047">
    <property type="component" value="Unassembled WGS sequence"/>
</dbReference>
<proteinExistence type="predicted"/>
<comment type="caution">
    <text evidence="2">The sequence shown here is derived from an EMBL/GenBank/DDBJ whole genome shotgun (WGS) entry which is preliminary data.</text>
</comment>
<name>A0A2N8P841_STRNR</name>
<sequence length="91" mass="9823">MTGTTETRAPRGRRERPAKSALLDGAELGRALATYPNDREAALAADEEALFPRSAACAAESDARLRLMFGDDALARLPAQGQFAPRAEREH</sequence>
<evidence type="ECO:0000256" key="1">
    <source>
        <dbReference type="SAM" id="MobiDB-lite"/>
    </source>
</evidence>
<reference evidence="3" key="1">
    <citation type="submission" date="2015-09" db="EMBL/GenBank/DDBJ databases">
        <authorList>
            <person name="Graham D.E."/>
            <person name="Mahan K.M."/>
            <person name="Klingeman D.M."/>
            <person name="Fida T."/>
            <person name="Giannone R.J."/>
            <person name="Hettich R.L."/>
            <person name="Parry R.J."/>
            <person name="Spain J.C."/>
        </authorList>
    </citation>
    <scope>NUCLEOTIDE SEQUENCE [LARGE SCALE GENOMIC DNA]</scope>
    <source>
        <strain evidence="3">JCM 4701</strain>
    </source>
</reference>
<evidence type="ECO:0000313" key="2">
    <source>
        <dbReference type="EMBL" id="PNE37198.1"/>
    </source>
</evidence>
<keyword evidence="3" id="KW-1185">Reference proteome</keyword>
<organism evidence="2 3">
    <name type="scientific">Streptomyces noursei</name>
    <name type="common">Streptomyces albulus</name>
    <dbReference type="NCBI Taxonomy" id="1971"/>
    <lineage>
        <taxon>Bacteria</taxon>
        <taxon>Bacillati</taxon>
        <taxon>Actinomycetota</taxon>
        <taxon>Actinomycetes</taxon>
        <taxon>Kitasatosporales</taxon>
        <taxon>Streptomycetaceae</taxon>
        <taxon>Streptomyces</taxon>
    </lineage>
</organism>
<accession>A0A2N8P841</accession>
<protein>
    <submittedName>
        <fullName evidence="2">Uncharacterized protein</fullName>
    </submittedName>
</protein>
<dbReference type="RefSeq" id="WP_420894804.1">
    <property type="nucleotide sequence ID" value="NZ_LJSN01000003.1"/>
</dbReference>
<feature type="region of interest" description="Disordered" evidence="1">
    <location>
        <begin position="1"/>
        <end position="20"/>
    </location>
</feature>
<gene>
    <name evidence="2" type="ORF">AOB60_22695</name>
</gene>
<evidence type="ECO:0000313" key="3">
    <source>
        <dbReference type="Proteomes" id="UP000236047"/>
    </source>
</evidence>
<dbReference type="AlphaFoldDB" id="A0A2N8P841"/>